<reference evidence="4" key="1">
    <citation type="journal article" date="2020" name="Genome Biol.">
        <title>Gamete binning: chromosome-level and haplotype-resolved genome assembly enabled by high-throughput single-cell sequencing of gamete genomes.</title>
        <authorList>
            <person name="Campoy J.A."/>
            <person name="Sun H."/>
            <person name="Goel M."/>
            <person name="Jiao W.-B."/>
            <person name="Folz-Donahue K."/>
            <person name="Wang N."/>
            <person name="Rubio M."/>
            <person name="Liu C."/>
            <person name="Kukat C."/>
            <person name="Ruiz D."/>
            <person name="Huettel B."/>
            <person name="Schneeberger K."/>
        </authorList>
    </citation>
    <scope>NUCLEOTIDE SEQUENCE [LARGE SCALE GENOMIC DNA]</scope>
    <source>
        <strain evidence="4">cv. Rojo Pasion</strain>
    </source>
</reference>
<dbReference type="EMBL" id="CAEKKB010000002">
    <property type="protein sequence ID" value="CAB4300739.1"/>
    <property type="molecule type" value="Genomic_DNA"/>
</dbReference>
<evidence type="ECO:0000313" key="1">
    <source>
        <dbReference type="EMBL" id="CAB4270340.1"/>
    </source>
</evidence>
<proteinExistence type="predicted"/>
<accession>A0A6J5U1X2</accession>
<dbReference type="OrthoDB" id="1143725at2759"/>
<reference evidence="1 3" key="2">
    <citation type="submission" date="2020-05" db="EMBL/GenBank/DDBJ databases">
        <authorList>
            <person name="Campoy J."/>
            <person name="Schneeberger K."/>
            <person name="Spophaly S."/>
        </authorList>
    </citation>
    <scope>NUCLEOTIDE SEQUENCE [LARGE SCALE GENOMIC DNA]</scope>
    <source>
        <strain evidence="1">PruArmRojPasFocal</strain>
    </source>
</reference>
<dbReference type="EMBL" id="CAEKDK010000002">
    <property type="protein sequence ID" value="CAB4270340.1"/>
    <property type="molecule type" value="Genomic_DNA"/>
</dbReference>
<organism evidence="1 3">
    <name type="scientific">Prunus armeniaca</name>
    <name type="common">Apricot</name>
    <name type="synonym">Armeniaca vulgaris</name>
    <dbReference type="NCBI Taxonomy" id="36596"/>
    <lineage>
        <taxon>Eukaryota</taxon>
        <taxon>Viridiplantae</taxon>
        <taxon>Streptophyta</taxon>
        <taxon>Embryophyta</taxon>
        <taxon>Tracheophyta</taxon>
        <taxon>Spermatophyta</taxon>
        <taxon>Magnoliopsida</taxon>
        <taxon>eudicotyledons</taxon>
        <taxon>Gunneridae</taxon>
        <taxon>Pentapetalae</taxon>
        <taxon>rosids</taxon>
        <taxon>fabids</taxon>
        <taxon>Rosales</taxon>
        <taxon>Rosaceae</taxon>
        <taxon>Amygdaloideae</taxon>
        <taxon>Amygdaleae</taxon>
        <taxon>Prunus</taxon>
    </lineage>
</organism>
<gene>
    <name evidence="1" type="ORF">CURHAP_LOCUS16405</name>
    <name evidence="2" type="ORF">ORAREDHAP_LOCUS15989</name>
</gene>
<dbReference type="AlphaFoldDB" id="A0A6J5U1X2"/>
<sequence length="239" mass="27485">MLKVSLSVFLGGTTTGNWRLYPILKEIWRYASCFSTIQWQWMSRRANDAAHVAAGLANVSHQIQCLTLKFIVRKVIAMEAHNCKMVMAKENTNRGKGWQLHLSIKSSYKKTTGPSKLPTIGWLVNGDTKDLSSSSIRILSFDFKKKKFYWTPHPVALEKKPSLRNFLHVLNFKESLALVEFSSSEDKYMKIWALKNNYGNKEWVLNYKIDAGQYLLSLPLGNLSLSECGEWEHDIFFNQ</sequence>
<protein>
    <submittedName>
        <fullName evidence="1">Uncharacterized protein</fullName>
    </submittedName>
</protein>
<evidence type="ECO:0000313" key="2">
    <source>
        <dbReference type="EMBL" id="CAB4300739.1"/>
    </source>
</evidence>
<evidence type="ECO:0000313" key="3">
    <source>
        <dbReference type="Proteomes" id="UP000507222"/>
    </source>
</evidence>
<evidence type="ECO:0000313" key="4">
    <source>
        <dbReference type="Proteomes" id="UP000507245"/>
    </source>
</evidence>
<name>A0A6J5U1X2_PRUAR</name>
<dbReference type="Proteomes" id="UP000507245">
    <property type="component" value="Unassembled WGS sequence"/>
</dbReference>
<dbReference type="Proteomes" id="UP000507222">
    <property type="component" value="Unassembled WGS sequence"/>
</dbReference>
<keyword evidence="4" id="KW-1185">Reference proteome</keyword>